<keyword evidence="2" id="KW-1185">Reference proteome</keyword>
<protein>
    <recommendedName>
        <fullName evidence="3">Septicolysin</fullName>
    </recommendedName>
</protein>
<evidence type="ECO:0000313" key="2">
    <source>
        <dbReference type="Proteomes" id="UP000254575"/>
    </source>
</evidence>
<gene>
    <name evidence="1" type="ORF">NCTC10717_01983</name>
</gene>
<proteinExistence type="predicted"/>
<dbReference type="RefSeq" id="WP_115219093.1">
    <property type="nucleotide sequence ID" value="NZ_UHIA01000004.1"/>
</dbReference>
<name>A0A380N104_9GAMM</name>
<dbReference type="NCBIfam" id="NF038048">
    <property type="entry name" value="DIP1984_fam"/>
    <property type="match status" value="1"/>
</dbReference>
<dbReference type="OrthoDB" id="3730241at2"/>
<evidence type="ECO:0008006" key="3">
    <source>
        <dbReference type="Google" id="ProtNLM"/>
    </source>
</evidence>
<dbReference type="Gene3D" id="6.10.320.10">
    <property type="match status" value="1"/>
</dbReference>
<dbReference type="CDD" id="cd12208">
    <property type="entry name" value="DIP1984-like"/>
    <property type="match status" value="1"/>
</dbReference>
<dbReference type="Pfam" id="PF20935">
    <property type="entry name" value="DUF6847"/>
    <property type="match status" value="1"/>
</dbReference>
<sequence>MILAEALIKRADLQRYLAELKHRIQANALHQEGETPAEDPQELLALYRQGNTELEGLIVAINLSNNRIRLADGTLMVAALAKREALKNAHAVLMAAAQAATPEQQRYSRSEIKMLSALSVKELRQEADRLAQAARELDIQIQAANWANSLVE</sequence>
<dbReference type="Proteomes" id="UP000254575">
    <property type="component" value="Unassembled WGS sequence"/>
</dbReference>
<evidence type="ECO:0000313" key="1">
    <source>
        <dbReference type="EMBL" id="SUO98242.1"/>
    </source>
</evidence>
<dbReference type="AlphaFoldDB" id="A0A380N104"/>
<accession>A0A380N104</accession>
<dbReference type="EMBL" id="UHIA01000004">
    <property type="protein sequence ID" value="SUO98242.1"/>
    <property type="molecule type" value="Genomic_DNA"/>
</dbReference>
<dbReference type="InterPro" id="IPR047741">
    <property type="entry name" value="DIP1984-like"/>
</dbReference>
<organism evidence="1 2">
    <name type="scientific">Suttonella indologenes</name>
    <dbReference type="NCBI Taxonomy" id="13276"/>
    <lineage>
        <taxon>Bacteria</taxon>
        <taxon>Pseudomonadati</taxon>
        <taxon>Pseudomonadota</taxon>
        <taxon>Gammaproteobacteria</taxon>
        <taxon>Cardiobacteriales</taxon>
        <taxon>Cardiobacteriaceae</taxon>
        <taxon>Suttonella</taxon>
    </lineage>
</organism>
<reference evidence="1 2" key="1">
    <citation type="submission" date="2018-06" db="EMBL/GenBank/DDBJ databases">
        <authorList>
            <consortium name="Pathogen Informatics"/>
            <person name="Doyle S."/>
        </authorList>
    </citation>
    <scope>NUCLEOTIDE SEQUENCE [LARGE SCALE GENOMIC DNA]</scope>
    <source>
        <strain evidence="1 2">NCTC10717</strain>
    </source>
</reference>